<keyword evidence="6" id="KW-0676">Redox-active center</keyword>
<evidence type="ECO:0000256" key="5">
    <source>
        <dbReference type="ARBA" id="ARBA00023157"/>
    </source>
</evidence>
<organism evidence="9">
    <name type="scientific">mine drainage metagenome</name>
    <dbReference type="NCBI Taxonomy" id="410659"/>
    <lineage>
        <taxon>unclassified sequences</taxon>
        <taxon>metagenomes</taxon>
        <taxon>ecological metagenomes</taxon>
    </lineage>
</organism>
<dbReference type="PANTHER" id="PTHR35272:SF3">
    <property type="entry name" value="THIOL:DISULFIDE INTERCHANGE PROTEIN DSBC"/>
    <property type="match status" value="1"/>
</dbReference>
<dbReference type="PANTHER" id="PTHR35272">
    <property type="entry name" value="THIOL:DISULFIDE INTERCHANGE PROTEIN DSBC-RELATED"/>
    <property type="match status" value="1"/>
</dbReference>
<dbReference type="GO" id="GO:0042597">
    <property type="term" value="C:periplasmic space"/>
    <property type="evidence" value="ECO:0007669"/>
    <property type="project" value="UniProtKB-SubCell"/>
</dbReference>
<dbReference type="Pfam" id="PF13098">
    <property type="entry name" value="Thioredoxin_2"/>
    <property type="match status" value="1"/>
</dbReference>
<dbReference type="Gene3D" id="3.10.450.70">
    <property type="entry name" value="Disulphide bond isomerase, DsbC/G, N-terminal"/>
    <property type="match status" value="1"/>
</dbReference>
<protein>
    <submittedName>
        <fullName evidence="9">Putative thiol:disulfide interchange protein DsbC</fullName>
    </submittedName>
</protein>
<evidence type="ECO:0000259" key="8">
    <source>
        <dbReference type="Pfam" id="PF13098"/>
    </source>
</evidence>
<feature type="domain" description="Thioredoxin-like fold" evidence="8">
    <location>
        <begin position="111"/>
        <end position="231"/>
    </location>
</feature>
<dbReference type="Gene3D" id="3.40.30.10">
    <property type="entry name" value="Glutaredoxin"/>
    <property type="match status" value="1"/>
</dbReference>
<evidence type="ECO:0000256" key="6">
    <source>
        <dbReference type="ARBA" id="ARBA00023284"/>
    </source>
</evidence>
<comment type="caution">
    <text evidence="9">The sequence shown here is derived from an EMBL/GenBank/DDBJ whole genome shotgun (WGS) entry which is preliminary data.</text>
</comment>
<keyword evidence="5" id="KW-1015">Disulfide bond</keyword>
<dbReference type="CDD" id="cd03020">
    <property type="entry name" value="DsbA_DsbC_DsbG"/>
    <property type="match status" value="1"/>
</dbReference>
<evidence type="ECO:0000256" key="4">
    <source>
        <dbReference type="ARBA" id="ARBA00022764"/>
    </source>
</evidence>
<dbReference type="Pfam" id="PF10411">
    <property type="entry name" value="DsbC_N"/>
    <property type="match status" value="1"/>
</dbReference>
<dbReference type="InterPro" id="IPR036249">
    <property type="entry name" value="Thioredoxin-like_sf"/>
</dbReference>
<evidence type="ECO:0000256" key="2">
    <source>
        <dbReference type="ARBA" id="ARBA00009813"/>
    </source>
</evidence>
<dbReference type="SUPFAM" id="SSF52833">
    <property type="entry name" value="Thioredoxin-like"/>
    <property type="match status" value="1"/>
</dbReference>
<gene>
    <name evidence="9" type="primary">dsbC_3</name>
    <name evidence="9" type="ORF">GALL_111070</name>
</gene>
<proteinExistence type="inferred from homology"/>
<dbReference type="InterPro" id="IPR018950">
    <property type="entry name" value="DiS-bond_isomerase_DsbC/G_N"/>
</dbReference>
<dbReference type="InterPro" id="IPR009094">
    <property type="entry name" value="DiS-bond_isomerase_DsbC/G_N_sf"/>
</dbReference>
<dbReference type="InterPro" id="IPR012336">
    <property type="entry name" value="Thioredoxin-like_fold"/>
</dbReference>
<comment type="similarity">
    <text evidence="2">Belongs to the thioredoxin family. DsbC subfamily.</text>
</comment>
<reference evidence="9" key="1">
    <citation type="submission" date="2016-10" db="EMBL/GenBank/DDBJ databases">
        <title>Sequence of Gallionella enrichment culture.</title>
        <authorList>
            <person name="Poehlein A."/>
            <person name="Muehling M."/>
            <person name="Daniel R."/>
        </authorList>
    </citation>
    <scope>NUCLEOTIDE SEQUENCE</scope>
</reference>
<keyword evidence="4" id="KW-0574">Periplasm</keyword>
<evidence type="ECO:0000259" key="7">
    <source>
        <dbReference type="Pfam" id="PF10411"/>
    </source>
</evidence>
<accession>A0A1J5SEW1</accession>
<keyword evidence="3" id="KW-0732">Signal</keyword>
<name>A0A1J5SEW1_9ZZZZ</name>
<dbReference type="AlphaFoldDB" id="A0A1J5SEW1"/>
<dbReference type="EMBL" id="MLJW01000041">
    <property type="protein sequence ID" value="OIR06858.1"/>
    <property type="molecule type" value="Genomic_DNA"/>
</dbReference>
<evidence type="ECO:0000256" key="3">
    <source>
        <dbReference type="ARBA" id="ARBA00022729"/>
    </source>
</evidence>
<evidence type="ECO:0000313" key="9">
    <source>
        <dbReference type="EMBL" id="OIR06858.1"/>
    </source>
</evidence>
<dbReference type="InterPro" id="IPR033954">
    <property type="entry name" value="DiS-bond_Isoase_DsbC/G"/>
</dbReference>
<comment type="subcellular location">
    <subcellularLocation>
        <location evidence="1">Periplasm</location>
    </subcellularLocation>
</comment>
<sequence length="238" mass="25898">MLNRILVCVLAALTLAAGFARADEKDIRRALTSVYGPDLKIDALRKIGALGLYEVQVGHDILYSDAQGRYLIQGDIIDVKARTNLTEARKTKLSQIKFSELPLNLAIKTVRGNGRRVFATFEDPNCGYCKKLAKDMAGMTDLTIYTFLIPILSPDSAAKSQAIWCSGDRSKAWNAWMLEGIAPVAARCAAPMEKLLALADRLGVHGTPTIFLANGERIPGAVPAAQLEQELERVASAR</sequence>
<dbReference type="SUPFAM" id="SSF54423">
    <property type="entry name" value="DsbC/DsbG N-terminal domain-like"/>
    <property type="match status" value="1"/>
</dbReference>
<evidence type="ECO:0000256" key="1">
    <source>
        <dbReference type="ARBA" id="ARBA00004418"/>
    </source>
</evidence>
<dbReference type="InterPro" id="IPR051470">
    <property type="entry name" value="Thiol:disulfide_interchange"/>
</dbReference>
<feature type="domain" description="Disulphide bond isomerase DsbC/G N-terminal" evidence="7">
    <location>
        <begin position="19"/>
        <end position="87"/>
    </location>
</feature>